<dbReference type="STRING" id="595536.GCA_000178815_02751"/>
<dbReference type="PANTHER" id="PTHR43116">
    <property type="entry name" value="PEPTIDE CHAIN RELEASE FACTOR 2"/>
    <property type="match status" value="1"/>
</dbReference>
<evidence type="ECO:0000256" key="2">
    <source>
        <dbReference type="ARBA" id="ARBA00022481"/>
    </source>
</evidence>
<evidence type="ECO:0000259" key="7">
    <source>
        <dbReference type="PROSITE" id="PS00745"/>
    </source>
</evidence>
<name>A0A2D2D0Q5_METT3</name>
<evidence type="ECO:0000313" key="9">
    <source>
        <dbReference type="Proteomes" id="UP000230709"/>
    </source>
</evidence>
<dbReference type="AlphaFoldDB" id="A0A2D2D0Q5"/>
<keyword evidence="3 4" id="KW-0648">Protein biosynthesis</keyword>
<dbReference type="SMART" id="SM00937">
    <property type="entry name" value="PCRF"/>
    <property type="match status" value="1"/>
</dbReference>
<comment type="function">
    <text evidence="4">Peptide chain release factor 2 directs the termination of translation in response to the peptide chain termination codons UGA and UAA.</text>
</comment>
<evidence type="ECO:0000256" key="5">
    <source>
        <dbReference type="NCBIfam" id="TIGR00020"/>
    </source>
</evidence>
<dbReference type="SUPFAM" id="SSF75620">
    <property type="entry name" value="Release factor"/>
    <property type="match status" value="1"/>
</dbReference>
<keyword evidence="9" id="KW-1185">Reference proteome</keyword>
<comment type="PTM">
    <text evidence="4">Methylated by PrmC. Methylation increases the termination efficiency of RF2.</text>
</comment>
<organism evidence="8 9">
    <name type="scientific">Methylosinus trichosporium (strain ATCC 35070 / NCIMB 11131 / UNIQEM 75 / OB3b)</name>
    <dbReference type="NCBI Taxonomy" id="595536"/>
    <lineage>
        <taxon>Bacteria</taxon>
        <taxon>Pseudomonadati</taxon>
        <taxon>Pseudomonadota</taxon>
        <taxon>Alphaproteobacteria</taxon>
        <taxon>Hyphomicrobiales</taxon>
        <taxon>Methylocystaceae</taxon>
        <taxon>Methylosinus</taxon>
    </lineage>
</organism>
<dbReference type="Proteomes" id="UP000230709">
    <property type="component" value="Chromosome"/>
</dbReference>
<keyword evidence="2 4" id="KW-0488">Methylation</keyword>
<keyword evidence="4" id="KW-0963">Cytoplasm</keyword>
<feature type="coiled-coil region" evidence="6">
    <location>
        <begin position="54"/>
        <end position="111"/>
    </location>
</feature>
<dbReference type="InterPro" id="IPR005139">
    <property type="entry name" value="PCRF"/>
</dbReference>
<protein>
    <recommendedName>
        <fullName evidence="4 5">Peptide chain release factor 2</fullName>
        <shortName evidence="4">RF-2</shortName>
    </recommendedName>
</protein>
<dbReference type="NCBIfam" id="TIGR00020">
    <property type="entry name" value="prfB"/>
    <property type="match status" value="1"/>
</dbReference>
<evidence type="ECO:0000256" key="4">
    <source>
        <dbReference type="HAMAP-Rule" id="MF_00094"/>
    </source>
</evidence>
<reference evidence="9" key="1">
    <citation type="submission" date="2017-10" db="EMBL/GenBank/DDBJ databases">
        <title>Completed PacBio SMRT sequence of Methylosinus trichosporium OB3b reveals presence of a third large plasmid.</title>
        <authorList>
            <person name="Charles T.C."/>
            <person name="Lynch M.D.J."/>
            <person name="Heil J.R."/>
            <person name="Cheng J."/>
        </authorList>
    </citation>
    <scope>NUCLEOTIDE SEQUENCE [LARGE SCALE GENOMIC DNA]</scope>
    <source>
        <strain evidence="9">OB3b</strain>
    </source>
</reference>
<dbReference type="PANTHER" id="PTHR43116:SF3">
    <property type="entry name" value="CLASS I PEPTIDE CHAIN RELEASE FACTOR"/>
    <property type="match status" value="1"/>
</dbReference>
<dbReference type="Gene3D" id="1.20.58.410">
    <property type="entry name" value="Release factor"/>
    <property type="match status" value="1"/>
</dbReference>
<keyword evidence="6" id="KW-0175">Coiled coil</keyword>
<dbReference type="Gene3D" id="3.30.160.20">
    <property type="match status" value="1"/>
</dbReference>
<sequence length="376" mass="42057">MRAEPLALKEQIEQSMGLLRRHLDVETATRRLAELNARVEDPTLWNDADAAQKIMRERTQIEDQLGAIARLERDLDDALTLVELGESENDADTEKEGIAQLEALLKDARERQIEALFSGEADGNDTYIEVHSGAGGTESCDWARMLFRMYARWAERKKFKVEVIEETSGDEAGIKSATLLIKGMNAHGWAKTESGVHRLVRISPFDSNARRHTSFASVWVYPVVDDKIDIQVNESDCRIDTYRSSGAGGQHVNTTDSAIRITHIPSGIVVACQAERSQHKNRATAWNMLRARLYEMELKKREAEANAVEASKTDIGWGHQIRSYVLQPYQLVKDLRTGHTSGTPSEVLDGELDDFMQASLAQRVLGGGPEKVEDVE</sequence>
<dbReference type="Gene3D" id="3.30.70.1660">
    <property type="match status" value="1"/>
</dbReference>
<dbReference type="EMBL" id="CP023737">
    <property type="protein sequence ID" value="ATQ68534.1"/>
    <property type="molecule type" value="Genomic_DNA"/>
</dbReference>
<dbReference type="InterPro" id="IPR000352">
    <property type="entry name" value="Pep_chain_release_fac_I"/>
</dbReference>
<dbReference type="Pfam" id="PF03462">
    <property type="entry name" value="PCRF"/>
    <property type="match status" value="1"/>
</dbReference>
<dbReference type="InterPro" id="IPR004374">
    <property type="entry name" value="PrfB"/>
</dbReference>
<dbReference type="InterPro" id="IPR045853">
    <property type="entry name" value="Pep_chain_release_fac_I_sf"/>
</dbReference>
<evidence type="ECO:0000256" key="1">
    <source>
        <dbReference type="ARBA" id="ARBA00010835"/>
    </source>
</evidence>
<gene>
    <name evidence="4" type="primary">prfB</name>
    <name evidence="8" type="ORF">CQW49_12075</name>
</gene>
<dbReference type="PROSITE" id="PS00745">
    <property type="entry name" value="RF_PROK_I"/>
    <property type="match status" value="1"/>
</dbReference>
<feature type="domain" description="Prokaryotic-type class I peptide chain release factors" evidence="7">
    <location>
        <begin position="243"/>
        <end position="259"/>
    </location>
</feature>
<dbReference type="GO" id="GO:0005737">
    <property type="term" value="C:cytoplasm"/>
    <property type="evidence" value="ECO:0007669"/>
    <property type="project" value="UniProtKB-SubCell"/>
</dbReference>
<evidence type="ECO:0000256" key="3">
    <source>
        <dbReference type="ARBA" id="ARBA00022917"/>
    </source>
</evidence>
<dbReference type="RefSeq" id="WP_099831788.1">
    <property type="nucleotide sequence ID" value="NZ_ADVE02000001.1"/>
</dbReference>
<feature type="modified residue" description="N5-methylglutamine" evidence="4">
    <location>
        <position position="250"/>
    </location>
</feature>
<comment type="similarity">
    <text evidence="1 4">Belongs to the prokaryotic/mitochondrial release factor family.</text>
</comment>
<comment type="subcellular location">
    <subcellularLocation>
        <location evidence="4">Cytoplasm</location>
    </subcellularLocation>
</comment>
<proteinExistence type="inferred from homology"/>
<dbReference type="GO" id="GO:0016149">
    <property type="term" value="F:translation release factor activity, codon specific"/>
    <property type="evidence" value="ECO:0007669"/>
    <property type="project" value="UniProtKB-UniRule"/>
</dbReference>
<dbReference type="Pfam" id="PF00472">
    <property type="entry name" value="RF-1"/>
    <property type="match status" value="1"/>
</dbReference>
<dbReference type="KEGG" id="mtw:CQW49_12075"/>
<dbReference type="FunFam" id="3.30.160.20:FF:000010">
    <property type="entry name" value="Peptide chain release factor 2"/>
    <property type="match status" value="1"/>
</dbReference>
<evidence type="ECO:0000256" key="6">
    <source>
        <dbReference type="SAM" id="Coils"/>
    </source>
</evidence>
<accession>A0A2D2D0Q5</accession>
<dbReference type="HAMAP" id="MF_00094">
    <property type="entry name" value="Rel_fac_2"/>
    <property type="match status" value="1"/>
</dbReference>
<evidence type="ECO:0000313" key="8">
    <source>
        <dbReference type="EMBL" id="ATQ68534.1"/>
    </source>
</evidence>